<reference evidence="1" key="2">
    <citation type="submission" date="2021-01" db="EMBL/GenBank/DDBJ databases">
        <title>Pan-genome distribution and transcriptional activeness of fungal secondary metabolism genes in Aspergillus section Fumigati.</title>
        <authorList>
            <person name="Takahashi H."/>
            <person name="Umemura M."/>
            <person name="Ninomiya A."/>
            <person name="Kusuya Y."/>
            <person name="Urayama S."/>
            <person name="Shimizu M."/>
            <person name="Watanabe A."/>
            <person name="Kamei K."/>
            <person name="Yaguchi T."/>
            <person name="Hagiwara D."/>
        </authorList>
    </citation>
    <scope>NUCLEOTIDE SEQUENCE</scope>
    <source>
        <strain evidence="1">IFM 46973</strain>
    </source>
</reference>
<dbReference type="PANTHER" id="PTHR41677:SF1">
    <property type="entry name" value="FE2OG DIOXYGENASE DOMAIN-CONTAINING PROTEIN"/>
    <property type="match status" value="1"/>
</dbReference>
<sequence>MAASPAFSSAPSLELAINLHTNDDGDAGIESHSSQPQKLAEAEFVEFHPGRHLNFTPPSKVYTMAELGYPERRGISPVGVSEPFPMFSTEAIQIMRKEALGDEVFAKYHYSGDLAKGQLRGYAAECAPFVYDAWKHPQTLAIVSKIAGVDLVPVMDYEIGHINISVQSEEDKVKFLAAVVETKSQDAGKSVPDGSWEDKDPIVDWHTDGYHFVCVVMLSDCKDMIGGETELRKGNGETIKIRGPKMGSAVILQGRYIEHRALHALGMTERITMVTSFRPRSPAIPDHTVLTTIRPISALGELYHQFAEYRFEILEDRLRGVNKYMQARKRSNRRFNTGYLKQFIREQIEFLEHMDREIVEDDKVIKGVTGDSHLISEDLKLKHSKKSELSAAQ</sequence>
<evidence type="ECO:0000313" key="1">
    <source>
        <dbReference type="EMBL" id="GIC91175.1"/>
    </source>
</evidence>
<name>A0A8E0QVD4_9EURO</name>
<dbReference type="RefSeq" id="XP_043148441.1">
    <property type="nucleotide sequence ID" value="XM_043292506.1"/>
</dbReference>
<organism evidence="1 2">
    <name type="scientific">Aspergillus udagawae</name>
    <dbReference type="NCBI Taxonomy" id="91492"/>
    <lineage>
        <taxon>Eukaryota</taxon>
        <taxon>Fungi</taxon>
        <taxon>Dikarya</taxon>
        <taxon>Ascomycota</taxon>
        <taxon>Pezizomycotina</taxon>
        <taxon>Eurotiomycetes</taxon>
        <taxon>Eurotiomycetidae</taxon>
        <taxon>Eurotiales</taxon>
        <taxon>Aspergillaceae</taxon>
        <taxon>Aspergillus</taxon>
        <taxon>Aspergillus subgen. Fumigati</taxon>
    </lineage>
</organism>
<comment type="caution">
    <text evidence="1">The sequence shown here is derived from an EMBL/GenBank/DDBJ whole genome shotgun (WGS) entry which is preliminary data.</text>
</comment>
<reference evidence="1" key="1">
    <citation type="journal article" date="2015" name="Genome Announc.">
        <title>Draft Genome Sequence of the Pathogenic Filamentous Fungus Aspergillus udagawae Strain IFM 46973T.</title>
        <authorList>
            <person name="Kusuya Y."/>
            <person name="Takahashi-Nakaguchi A."/>
            <person name="Takahashi H."/>
            <person name="Yaguchi T."/>
        </authorList>
    </citation>
    <scope>NUCLEOTIDE SEQUENCE</scope>
    <source>
        <strain evidence="1">IFM 46973</strain>
    </source>
</reference>
<protein>
    <submittedName>
        <fullName evidence="1">Uncharacterized protein</fullName>
    </submittedName>
</protein>
<accession>A0A8E0QVD4</accession>
<dbReference type="Proteomes" id="UP000036893">
    <property type="component" value="Unassembled WGS sequence"/>
</dbReference>
<dbReference type="PANTHER" id="PTHR41677">
    <property type="entry name" value="YALI0B19030P"/>
    <property type="match status" value="1"/>
</dbReference>
<proteinExistence type="predicted"/>
<dbReference type="AlphaFoldDB" id="A0A8E0QVD4"/>
<gene>
    <name evidence="1" type="ORF">Aud_007617</name>
</gene>
<dbReference type="EMBL" id="BBXM02000005">
    <property type="protein sequence ID" value="GIC91175.1"/>
    <property type="molecule type" value="Genomic_DNA"/>
</dbReference>
<evidence type="ECO:0000313" key="2">
    <source>
        <dbReference type="Proteomes" id="UP000036893"/>
    </source>
</evidence>
<dbReference type="GeneID" id="66995094"/>